<dbReference type="InterPro" id="IPR036621">
    <property type="entry name" value="Anticodon-bd_dom_sf"/>
</dbReference>
<protein>
    <recommendedName>
        <fullName evidence="17">Bifunctional glutamate/proline--tRNA ligase</fullName>
        <ecNumber evidence="2">6.1.1.15</ecNumber>
        <ecNumber evidence="3">6.1.1.17</ecNumber>
    </recommendedName>
    <alternativeName>
        <fullName evidence="18">Bifunctional aminoacyl-tRNA synthetase</fullName>
    </alternativeName>
</protein>
<dbReference type="GO" id="GO:0003723">
    <property type="term" value="F:RNA binding"/>
    <property type="evidence" value="ECO:0007669"/>
    <property type="project" value="UniProtKB-KW"/>
</dbReference>
<dbReference type="SMART" id="SM00946">
    <property type="entry name" value="ProRS-C_1"/>
    <property type="match status" value="1"/>
</dbReference>
<dbReference type="InterPro" id="IPR036282">
    <property type="entry name" value="Glutathione-S-Trfase_C_sf"/>
</dbReference>
<dbReference type="GO" id="GO:0004827">
    <property type="term" value="F:proline-tRNA ligase activity"/>
    <property type="evidence" value="ECO:0007669"/>
    <property type="project" value="UniProtKB-EC"/>
</dbReference>
<keyword evidence="11" id="KW-0648">Protein biosynthesis</keyword>
<evidence type="ECO:0000256" key="3">
    <source>
        <dbReference type="ARBA" id="ARBA00012835"/>
    </source>
</evidence>
<dbReference type="GO" id="GO:0005737">
    <property type="term" value="C:cytoplasm"/>
    <property type="evidence" value="ECO:0007669"/>
    <property type="project" value="InterPro"/>
</dbReference>
<evidence type="ECO:0000256" key="4">
    <source>
        <dbReference type="ARBA" id="ARBA00022553"/>
    </source>
</evidence>
<dbReference type="Gene3D" id="1.10.1160.10">
    <property type="entry name" value="Glutamyl-trna Synthetase, Domain 2"/>
    <property type="match status" value="1"/>
</dbReference>
<dbReference type="FunFam" id="3.30.110.30:FF:000001">
    <property type="entry name" value="Bifunctional glutamate/proline--tRNA ligase"/>
    <property type="match status" value="1"/>
</dbReference>
<dbReference type="GO" id="GO:0006433">
    <property type="term" value="P:prolyl-tRNA aminoacylation"/>
    <property type="evidence" value="ECO:0007669"/>
    <property type="project" value="InterPro"/>
</dbReference>
<evidence type="ECO:0000256" key="7">
    <source>
        <dbReference type="ARBA" id="ARBA00022741"/>
    </source>
</evidence>
<dbReference type="CDD" id="cd00862">
    <property type="entry name" value="ProRS_anticodon_zinc"/>
    <property type="match status" value="1"/>
</dbReference>
<dbReference type="PANTHER" id="PTHR43382:SF2">
    <property type="entry name" value="BIFUNCTIONAL GLUTAMATE_PROLINE--TRNA LIGASE"/>
    <property type="match status" value="1"/>
</dbReference>
<proteinExistence type="inferred from homology"/>
<dbReference type="Gene3D" id="2.40.240.10">
    <property type="entry name" value="Ribosomal Protein L25, Chain P"/>
    <property type="match status" value="1"/>
</dbReference>
<dbReference type="Pfam" id="PF00458">
    <property type="entry name" value="WHEP-TRS"/>
    <property type="match status" value="6"/>
</dbReference>
<dbReference type="EC" id="6.1.1.15" evidence="2"/>
<keyword evidence="10" id="KW-0694">RNA-binding</keyword>
<dbReference type="InterPro" id="IPR001412">
    <property type="entry name" value="aa-tRNA-synth_I_CS"/>
</dbReference>
<evidence type="ECO:0000256" key="13">
    <source>
        <dbReference type="ARBA" id="ARBA00023268"/>
    </source>
</evidence>
<dbReference type="InterPro" id="IPR017449">
    <property type="entry name" value="Pro-tRNA_synth_II"/>
</dbReference>
<feature type="domain" description="WHEP-TRS" evidence="21">
    <location>
        <begin position="1066"/>
        <end position="1122"/>
    </location>
</feature>
<dbReference type="Gene3D" id="3.40.50.620">
    <property type="entry name" value="HUPs"/>
    <property type="match status" value="1"/>
</dbReference>
<dbReference type="FunFam" id="3.30.930.10:FF:000007">
    <property type="entry name" value="Bifunctional glutamate/proline--tRNA ligase"/>
    <property type="match status" value="1"/>
</dbReference>
<dbReference type="FunFam" id="3.40.50.620:FF:000070">
    <property type="entry name" value="Bifunctional glutamate/proline--tRNA ligase"/>
    <property type="match status" value="1"/>
</dbReference>
<dbReference type="FunFam" id="3.40.50.800:FF:000005">
    <property type="entry name" value="bifunctional glutamate/proline--tRNA ligase"/>
    <property type="match status" value="1"/>
</dbReference>
<dbReference type="SUPFAM" id="SSF52954">
    <property type="entry name" value="Class II aaRS ABD-related"/>
    <property type="match status" value="1"/>
</dbReference>
<dbReference type="EC" id="6.1.1.17" evidence="3"/>
<feature type="region of interest" description="Disordered" evidence="19">
    <location>
        <begin position="1048"/>
        <end position="1067"/>
    </location>
</feature>
<dbReference type="InterPro" id="IPR011035">
    <property type="entry name" value="Ribosomal_bL25/Gln-tRNA_synth"/>
</dbReference>
<dbReference type="Gene3D" id="3.30.930.10">
    <property type="entry name" value="Bira Bifunctional Protein, Domain 2"/>
    <property type="match status" value="1"/>
</dbReference>
<accession>A0A146LEC7</accession>
<dbReference type="InterPro" id="IPR004499">
    <property type="entry name" value="Pro-tRNA-ligase_IIa_arc-type"/>
</dbReference>
<feature type="compositionally biased region" description="Basic and acidic residues" evidence="19">
    <location>
        <begin position="1121"/>
        <end position="1142"/>
    </location>
</feature>
<evidence type="ECO:0000256" key="18">
    <source>
        <dbReference type="ARBA" id="ARBA00076053"/>
    </source>
</evidence>
<dbReference type="InterPro" id="IPR004154">
    <property type="entry name" value="Anticodon-bd"/>
</dbReference>
<dbReference type="InterPro" id="IPR000738">
    <property type="entry name" value="WHEP-TRS_dom"/>
</dbReference>
<evidence type="ECO:0000256" key="6">
    <source>
        <dbReference type="ARBA" id="ARBA00022723"/>
    </source>
</evidence>
<evidence type="ECO:0000256" key="11">
    <source>
        <dbReference type="ARBA" id="ARBA00022917"/>
    </source>
</evidence>
<dbReference type="Pfam" id="PF20974">
    <property type="entry name" value="tRNA-synt_1c_C2"/>
    <property type="match status" value="1"/>
</dbReference>
<dbReference type="InterPro" id="IPR004526">
    <property type="entry name" value="Glu-tRNA-synth_arc/euk"/>
</dbReference>
<dbReference type="FunFam" id="1.10.1160.10:FF:000001">
    <property type="entry name" value="Glutamine--tRNA ligase"/>
    <property type="match status" value="1"/>
</dbReference>
<feature type="compositionally biased region" description="Basic and acidic residues" evidence="19">
    <location>
        <begin position="1150"/>
        <end position="1159"/>
    </location>
</feature>
<comment type="similarity">
    <text evidence="1">In the C-terminal section; belongs to the class-II aminoacyl-tRNA synthetase family.</text>
</comment>
<dbReference type="CDD" id="cd00807">
    <property type="entry name" value="GlnRS_core"/>
    <property type="match status" value="1"/>
</dbReference>
<feature type="domain" description="WHEP-TRS" evidence="21">
    <location>
        <begin position="998"/>
        <end position="1054"/>
    </location>
</feature>
<dbReference type="GO" id="GO:0017101">
    <property type="term" value="C:aminoacyl-tRNA synthetase multienzyme complex"/>
    <property type="evidence" value="ECO:0007669"/>
    <property type="project" value="TreeGrafter"/>
</dbReference>
<keyword evidence="5 22" id="KW-0436">Ligase</keyword>
<dbReference type="HAMAP" id="MF_02076">
    <property type="entry name" value="Glu_tRNA_synth_type2"/>
    <property type="match status" value="1"/>
</dbReference>
<dbReference type="PROSITE" id="PS51185">
    <property type="entry name" value="WHEP_TRS_2"/>
    <property type="match status" value="6"/>
</dbReference>
<dbReference type="FunFam" id="3.90.800.10:FF:000001">
    <property type="entry name" value="Glutamine--tRNA ligase"/>
    <property type="match status" value="1"/>
</dbReference>
<feature type="compositionally biased region" description="Polar residues" evidence="19">
    <location>
        <begin position="847"/>
        <end position="860"/>
    </location>
</feature>
<dbReference type="Pfam" id="PF03129">
    <property type="entry name" value="HGTP_anticodon"/>
    <property type="match status" value="1"/>
</dbReference>
<organism evidence="22">
    <name type="scientific">Lygus hesperus</name>
    <name type="common">Western plant bug</name>
    <dbReference type="NCBI Taxonomy" id="30085"/>
    <lineage>
        <taxon>Eukaryota</taxon>
        <taxon>Metazoa</taxon>
        <taxon>Ecdysozoa</taxon>
        <taxon>Arthropoda</taxon>
        <taxon>Hexapoda</taxon>
        <taxon>Insecta</taxon>
        <taxon>Pterygota</taxon>
        <taxon>Neoptera</taxon>
        <taxon>Paraneoptera</taxon>
        <taxon>Hemiptera</taxon>
        <taxon>Heteroptera</taxon>
        <taxon>Panheteroptera</taxon>
        <taxon>Cimicomorpha</taxon>
        <taxon>Miridae</taxon>
        <taxon>Mirini</taxon>
        <taxon>Lygus</taxon>
    </lineage>
</organism>
<dbReference type="Pfam" id="PF00749">
    <property type="entry name" value="tRNA-synt_1c"/>
    <property type="match status" value="1"/>
</dbReference>
<dbReference type="InterPro" id="IPR006195">
    <property type="entry name" value="aa-tRNA-synth_II"/>
</dbReference>
<dbReference type="GO" id="GO:0004818">
    <property type="term" value="F:glutamate-tRNA ligase activity"/>
    <property type="evidence" value="ECO:0007669"/>
    <property type="project" value="UniProtKB-EC"/>
</dbReference>
<dbReference type="PROSITE" id="PS00762">
    <property type="entry name" value="WHEP_TRS_1"/>
    <property type="match status" value="6"/>
</dbReference>
<evidence type="ECO:0000256" key="10">
    <source>
        <dbReference type="ARBA" id="ARBA00022884"/>
    </source>
</evidence>
<dbReference type="InterPro" id="IPR020056">
    <property type="entry name" value="Rbsml_bL25/Gln-tRNA_synth_N"/>
</dbReference>
<keyword evidence="8" id="KW-0862">Zinc</keyword>
<comment type="similarity">
    <text evidence="16">In the N-terminal section; belongs to the class-I aminoacyl-tRNA synthetase family. Glutamate--tRNA ligase type 2 subfamily.</text>
</comment>
<dbReference type="NCBIfam" id="TIGR00408">
    <property type="entry name" value="proS_fam_I"/>
    <property type="match status" value="1"/>
</dbReference>
<dbReference type="Gene3D" id="3.40.50.800">
    <property type="entry name" value="Anticodon-binding domain"/>
    <property type="match status" value="1"/>
</dbReference>
<evidence type="ECO:0000256" key="15">
    <source>
        <dbReference type="ARBA" id="ARBA00050792"/>
    </source>
</evidence>
<dbReference type="GO" id="GO:0046872">
    <property type="term" value="F:metal ion binding"/>
    <property type="evidence" value="ECO:0007669"/>
    <property type="project" value="UniProtKB-KW"/>
</dbReference>
<comment type="catalytic activity">
    <reaction evidence="15">
        <text>tRNA(Pro) + L-proline + ATP = L-prolyl-tRNA(Pro) + AMP + diphosphate</text>
        <dbReference type="Rhea" id="RHEA:14305"/>
        <dbReference type="Rhea" id="RHEA-COMP:9700"/>
        <dbReference type="Rhea" id="RHEA-COMP:9702"/>
        <dbReference type="ChEBI" id="CHEBI:30616"/>
        <dbReference type="ChEBI" id="CHEBI:33019"/>
        <dbReference type="ChEBI" id="CHEBI:60039"/>
        <dbReference type="ChEBI" id="CHEBI:78442"/>
        <dbReference type="ChEBI" id="CHEBI:78532"/>
        <dbReference type="ChEBI" id="CHEBI:456215"/>
        <dbReference type="EC" id="6.1.1.15"/>
    </reaction>
    <physiologicalReaction direction="left-to-right" evidence="15">
        <dbReference type="Rhea" id="RHEA:14306"/>
    </physiologicalReaction>
</comment>
<feature type="domain" description="WHEP-TRS" evidence="21">
    <location>
        <begin position="933"/>
        <end position="989"/>
    </location>
</feature>
<feature type="region of interest" description="Disordered" evidence="19">
    <location>
        <begin position="846"/>
        <end position="866"/>
    </location>
</feature>
<dbReference type="CDD" id="cd00936">
    <property type="entry name" value="WEPRS_RNA"/>
    <property type="match status" value="6"/>
</dbReference>
<dbReference type="SUPFAM" id="SSF47060">
    <property type="entry name" value="S15/NS1 RNA-binding domain"/>
    <property type="match status" value="6"/>
</dbReference>
<dbReference type="FunFam" id="1.10.287.10:FF:000006">
    <property type="entry name" value="Bifunctional glutamate/proline--tRNA ligase"/>
    <property type="match status" value="1"/>
</dbReference>
<dbReference type="Pfam" id="PF09180">
    <property type="entry name" value="ProRS-C_1"/>
    <property type="match status" value="1"/>
</dbReference>
<keyword evidence="12" id="KW-0030">Aminoacyl-tRNA synthetase</keyword>
<evidence type="ECO:0000256" key="2">
    <source>
        <dbReference type="ARBA" id="ARBA00012831"/>
    </source>
</evidence>
<evidence type="ECO:0000256" key="9">
    <source>
        <dbReference type="ARBA" id="ARBA00022840"/>
    </source>
</evidence>
<comment type="catalytic activity">
    <reaction evidence="14">
        <text>tRNA(Glu) + L-glutamate + ATP = L-glutamyl-tRNA(Glu) + AMP + diphosphate</text>
        <dbReference type="Rhea" id="RHEA:23540"/>
        <dbReference type="Rhea" id="RHEA-COMP:9663"/>
        <dbReference type="Rhea" id="RHEA-COMP:9680"/>
        <dbReference type="ChEBI" id="CHEBI:29985"/>
        <dbReference type="ChEBI" id="CHEBI:30616"/>
        <dbReference type="ChEBI" id="CHEBI:33019"/>
        <dbReference type="ChEBI" id="CHEBI:78442"/>
        <dbReference type="ChEBI" id="CHEBI:78520"/>
        <dbReference type="ChEBI" id="CHEBI:456215"/>
        <dbReference type="EC" id="6.1.1.17"/>
    </reaction>
    <physiologicalReaction direction="left-to-right" evidence="14">
        <dbReference type="Rhea" id="RHEA:23541"/>
    </physiologicalReaction>
</comment>
<dbReference type="Gene3D" id="3.30.110.30">
    <property type="entry name" value="C-terminal domain of ProRS"/>
    <property type="match status" value="1"/>
</dbReference>
<dbReference type="Gene3D" id="1.10.287.10">
    <property type="entry name" value="S15/NS1, RNA-binding"/>
    <property type="match status" value="6"/>
</dbReference>
<dbReference type="SMART" id="SM00991">
    <property type="entry name" value="WHEP-TRS"/>
    <property type="match status" value="6"/>
</dbReference>
<feature type="domain" description="WHEP-TRS" evidence="21">
    <location>
        <begin position="864"/>
        <end position="920"/>
    </location>
</feature>
<gene>
    <name evidence="22" type="primary">Aats-glupro_0</name>
    <name evidence="22" type="ORF">g.89970</name>
</gene>
<evidence type="ECO:0000256" key="1">
    <source>
        <dbReference type="ARBA" id="ARBA00009968"/>
    </source>
</evidence>
<dbReference type="SUPFAM" id="SSF50715">
    <property type="entry name" value="Ribosomal protein L25-like"/>
    <property type="match status" value="1"/>
</dbReference>
<evidence type="ECO:0000313" key="22">
    <source>
        <dbReference type="EMBL" id="JAQ06653.1"/>
    </source>
</evidence>
<evidence type="ECO:0000256" key="12">
    <source>
        <dbReference type="ARBA" id="ARBA00023146"/>
    </source>
</evidence>
<dbReference type="GO" id="GO:0005524">
    <property type="term" value="F:ATP binding"/>
    <property type="evidence" value="ECO:0007669"/>
    <property type="project" value="UniProtKB-KW"/>
</dbReference>
<evidence type="ECO:0000259" key="20">
    <source>
        <dbReference type="PROSITE" id="PS50862"/>
    </source>
</evidence>
<keyword evidence="7" id="KW-0547">Nucleotide-binding</keyword>
<dbReference type="SUPFAM" id="SSF64586">
    <property type="entry name" value="C-terminal domain of ProRS"/>
    <property type="match status" value="1"/>
</dbReference>
<dbReference type="InterPro" id="IPR014729">
    <property type="entry name" value="Rossmann-like_a/b/a_fold"/>
</dbReference>
<keyword evidence="4" id="KW-0597">Phosphoprotein</keyword>
<dbReference type="Gene3D" id="3.90.800.10">
    <property type="entry name" value="Glutamyl-tRNA Synthetase, Domain 3"/>
    <property type="match status" value="1"/>
</dbReference>
<feature type="domain" description="WHEP-TRS" evidence="21">
    <location>
        <begin position="729"/>
        <end position="785"/>
    </location>
</feature>
<dbReference type="InterPro" id="IPR020061">
    <property type="entry name" value="Glu_tRNA_lig_a-bdl"/>
</dbReference>
<dbReference type="InterPro" id="IPR045864">
    <property type="entry name" value="aa-tRNA-synth_II/BPL/LPL"/>
</dbReference>
<dbReference type="InterPro" id="IPR033721">
    <property type="entry name" value="ProRS_core_arch_euk"/>
</dbReference>
<dbReference type="PANTHER" id="PTHR43382">
    <property type="entry name" value="PROLYL-TRNA SYNTHETASE"/>
    <property type="match status" value="1"/>
</dbReference>
<dbReference type="PROSITE" id="PS00178">
    <property type="entry name" value="AA_TRNA_LIGASE_I"/>
    <property type="match status" value="1"/>
</dbReference>
<evidence type="ECO:0000256" key="14">
    <source>
        <dbReference type="ARBA" id="ARBA00047366"/>
    </source>
</evidence>
<dbReference type="InterPro" id="IPR002314">
    <property type="entry name" value="aa-tRNA-synt_IIb"/>
</dbReference>
<dbReference type="InterPro" id="IPR016061">
    <property type="entry name" value="Pro-tRNA_ligase_II_C"/>
</dbReference>
<dbReference type="HAMAP" id="MF_01571">
    <property type="entry name" value="Pro_tRNA_synth_type3"/>
    <property type="match status" value="1"/>
</dbReference>
<dbReference type="SUPFAM" id="SSF52374">
    <property type="entry name" value="Nucleotidylyl transferase"/>
    <property type="match status" value="1"/>
</dbReference>
<feature type="domain" description="WHEP-TRS" evidence="21">
    <location>
        <begin position="795"/>
        <end position="851"/>
    </location>
</feature>
<dbReference type="PRINTS" id="PR00987">
    <property type="entry name" value="TRNASYNTHGLU"/>
</dbReference>
<dbReference type="InterPro" id="IPR020058">
    <property type="entry name" value="Glu/Gln-tRNA-synth_Ib_cat-dom"/>
</dbReference>
<evidence type="ECO:0000259" key="21">
    <source>
        <dbReference type="PROSITE" id="PS51185"/>
    </source>
</evidence>
<dbReference type="InterPro" id="IPR020059">
    <property type="entry name" value="Glu/Gln-tRNA-synth_Ib_codon-bd"/>
</dbReference>
<dbReference type="Gene3D" id="1.20.1050.130">
    <property type="match status" value="1"/>
</dbReference>
<dbReference type="InterPro" id="IPR000924">
    <property type="entry name" value="Glu/Gln-tRNA-synth"/>
</dbReference>
<dbReference type="PROSITE" id="PS50862">
    <property type="entry name" value="AA_TRNA_LIGASE_II"/>
    <property type="match status" value="1"/>
</dbReference>
<dbReference type="SUPFAM" id="SSF47616">
    <property type="entry name" value="GST C-terminal domain-like"/>
    <property type="match status" value="1"/>
</dbReference>
<name>A0A146LEC7_LYGHE</name>
<evidence type="ECO:0000256" key="8">
    <source>
        <dbReference type="ARBA" id="ARBA00022833"/>
    </source>
</evidence>
<dbReference type="InterPro" id="IPR049437">
    <property type="entry name" value="tRNA-synt_1c_C2"/>
</dbReference>
<keyword evidence="9" id="KW-0067">ATP-binding</keyword>
<feature type="region of interest" description="Disordered" evidence="19">
    <location>
        <begin position="1111"/>
        <end position="1160"/>
    </location>
</feature>
<evidence type="ECO:0000256" key="5">
    <source>
        <dbReference type="ARBA" id="ARBA00022598"/>
    </source>
</evidence>
<dbReference type="InterPro" id="IPR009068">
    <property type="entry name" value="uS15_NS1_RNA-bd_sf"/>
</dbReference>
<dbReference type="CDD" id="cd00778">
    <property type="entry name" value="ProRS_core_arch_euk"/>
    <property type="match status" value="1"/>
</dbReference>
<dbReference type="Pfam" id="PF03950">
    <property type="entry name" value="tRNA-synt_1c_C"/>
    <property type="match status" value="1"/>
</dbReference>
<feature type="domain" description="Aminoacyl-transfer RNA synthetases class-II family profile" evidence="20">
    <location>
        <begin position="1205"/>
        <end position="1446"/>
    </location>
</feature>
<dbReference type="EMBL" id="GDHC01011976">
    <property type="protein sequence ID" value="JAQ06653.1"/>
    <property type="molecule type" value="Transcribed_RNA"/>
</dbReference>
<dbReference type="Pfam" id="PF00587">
    <property type="entry name" value="tRNA-synt_2b"/>
    <property type="match status" value="1"/>
</dbReference>
<dbReference type="NCBIfam" id="TIGR00463">
    <property type="entry name" value="gltX_arch"/>
    <property type="match status" value="1"/>
</dbReference>
<dbReference type="SUPFAM" id="SSF55681">
    <property type="entry name" value="Class II aaRS and biotin synthetases"/>
    <property type="match status" value="1"/>
</dbReference>
<dbReference type="GO" id="GO:0006424">
    <property type="term" value="P:glutamyl-tRNA aminoacylation"/>
    <property type="evidence" value="ECO:0007669"/>
    <property type="project" value="InterPro"/>
</dbReference>
<keyword evidence="13" id="KW-0511">Multifunctional enzyme</keyword>
<keyword evidence="6" id="KW-0479">Metal-binding</keyword>
<evidence type="ECO:0000256" key="16">
    <source>
        <dbReference type="ARBA" id="ARBA00061295"/>
    </source>
</evidence>
<sequence>MELKASKSNPPLSALILITASKEKIDVTWGDSNCLIVNGVKFDSNSAISRYLGRGDKSHQWFGSNVLEESEINHWITYSQSMLGEDQMKKALEYLDQSVAPVTYLVGNQISLGDIVVWSRLQTSSVWNELYKADLVPTNVARWFKTIANLEFVSATVNNLPSDVQLVTQMSVRDGGRKEEGKFVELPGAEMGKVVVRFPPEASGYLHIGHAKAALLNQYYQQSFKGKLIMRFDDTNPAKEKEDFEKVILEDVKMLQVKYDHFSHTSDHFDLMLELCDKLLKEGRAYVDDTDPEVMKAEREQKVESKNRNNPVNKNLDMWKEMKAGTEKGQKCCVRAKIDMSSPNGCLRDPTIYRCKNEVHPKTGSKYKVYPTYDFACPIVDSIEGVTHCLRTMEYHDRDDQFYWFIEALGLRKPYIWEYARLNMTNTVLSKRKLTWFVESGLVDGWDDPRMPTVRGVLRRGMTVEGLRQFIIAQGSSKSVVFMEWDKIWAINKKIIDPVAPRYTAVEADGYVLVEVSGVAETPLTVQKHPKNDEVGTKQVWLSSQILVDKADAALFKEGENVTFINWGNITITEIVKNGDDIVRVKAVPNLEDKNFKKTMKITWLAKTSKAPTIPCICVYFDHIISKAILGKDEDFKNYIDHTTKIEVKMLGDPELVHVQKSDIIQLQRKGFFICDRQYEKNSIHTGLETPIVLFSIPDGHTKIMPTTIPQAVSKATESKTVAASNTLGAEDISAKILDQGNLIRSLKTQKAAKNVIDEAVGALLSLKANFKNVTGKDWIPPTNGAPAKTVSPASSGDLSSKIVEQGDKIRSLKTAKAAKNLIDEEVKKLLTLKAEYKTQVGKAWTPTANAPSSTNTAQSGAKKAENISDKIILQGNKIRDLKTNKSPKNVIDEEVKTLLALKCEYKAETGRDWIPGAVTVQPPTTAKTASDGDDSLSLKITAQGNKIRDLKSSKSPKNVIDAEVKILLALKTEYKTKTGCDWGSAPVQPPSASTNETAESLSLKVAAQGNKVRDLKNSKAPKEVVDVEVKTLLALKAEFKSTTGMDWTPSKTIDEPKNKPAGVSKEAEISAQIAAQGDKVRVMKDSKAAKNLIDEEVKVLLALKNSYKEETGKDWGPPKGTREPKSAGDNKSNKKGKELKKQQNPGNADGKKGGEAGPKKVTRLGLEASKATNLPDWYSQVITKGELIEYYDVSGCYILRPWSFSIWEFIKDWLDQQFKSTGVKNCYFPMFVSRAALEKEKSHIADFSPEVAWVTKSGDSEMAEPIAIRPTSETVMYPAYAKWIQSYRDLPMKLNQWNNVVRWEFKHPQPFLRTREFLWQEGHTAFASSKEAEEEVAVMLGFYEKVYVDLLAIPVVKGRKTEKEKFAGGDYTTTVEAFISASGRAIQGATSHHLGQNFSKMFEIVFEDPETQEKKYVFQNSWGLTTRTIGVMIMVHADDQGLVLPPRVAPTQVVIVPCGVTASLSENEKNKLLGMCRNLNVLFTEAGVRVESDLRDNYSPGWKFNHWELKGVPLRIEIGPKDMANQQVVAVRRDTGMKITLEMSGLAKSVIDLLNSIQASMLQKATNDLHEHMKVCTDWRDFCNQLENKNIIQSPFCGRVGCEDKIKNDSAKTDTECDVQAPSMGAKSLCIPFEPLRPLSPNDKCIHPECNTKPQFITLFGRSY</sequence>
<evidence type="ECO:0000256" key="17">
    <source>
        <dbReference type="ARBA" id="ARBA00067786"/>
    </source>
</evidence>
<evidence type="ECO:0000256" key="19">
    <source>
        <dbReference type="SAM" id="MobiDB-lite"/>
    </source>
</evidence>
<reference evidence="22" key="1">
    <citation type="journal article" date="2016" name="Gigascience">
        <title>De novo construction of an expanded transcriptome assembly for the western tarnished plant bug, Lygus hesperus.</title>
        <authorList>
            <person name="Tassone E.E."/>
            <person name="Geib S.M."/>
            <person name="Hall B."/>
            <person name="Fabrick J.A."/>
            <person name="Brent C.S."/>
            <person name="Hull J.J."/>
        </authorList>
    </citation>
    <scope>NUCLEOTIDE SEQUENCE</scope>
</reference>